<evidence type="ECO:0000256" key="3">
    <source>
        <dbReference type="ARBA" id="ARBA00023065"/>
    </source>
</evidence>
<comment type="similarity">
    <text evidence="1 4">Belongs to the V-ATPase D subunit family.</text>
</comment>
<dbReference type="GO" id="GO:0046933">
    <property type="term" value="F:proton-transporting ATP synthase activity, rotational mechanism"/>
    <property type="evidence" value="ECO:0007669"/>
    <property type="project" value="UniProtKB-UniRule"/>
</dbReference>
<dbReference type="NCBIfam" id="TIGR00309">
    <property type="entry name" value="V_ATPase_subD"/>
    <property type="match status" value="1"/>
</dbReference>
<dbReference type="InterPro" id="IPR002699">
    <property type="entry name" value="V_ATPase_D"/>
</dbReference>
<accession>A0A8J6JA14</accession>
<dbReference type="GO" id="GO:0042777">
    <property type="term" value="P:proton motive force-driven plasma membrane ATP synthesis"/>
    <property type="evidence" value="ECO:0007669"/>
    <property type="project" value="UniProtKB-UniRule"/>
</dbReference>
<dbReference type="EMBL" id="JACOPO010000004">
    <property type="protein sequence ID" value="MBC5722668.1"/>
    <property type="molecule type" value="Genomic_DNA"/>
</dbReference>
<feature type="coiled-coil region" evidence="5">
    <location>
        <begin position="20"/>
        <end position="54"/>
    </location>
</feature>
<name>A0A8J6JA14_9FIRM</name>
<comment type="caution">
    <text evidence="6">The sequence shown here is derived from an EMBL/GenBank/DDBJ whole genome shotgun (WGS) entry which is preliminary data.</text>
</comment>
<protein>
    <recommendedName>
        <fullName evidence="4">V-type ATP synthase subunit D</fullName>
    </recommendedName>
    <alternativeName>
        <fullName evidence="4">V-ATPase subunit D</fullName>
    </alternativeName>
</protein>
<dbReference type="GO" id="GO:0005524">
    <property type="term" value="F:ATP binding"/>
    <property type="evidence" value="ECO:0007669"/>
    <property type="project" value="UniProtKB-UniRule"/>
</dbReference>
<organism evidence="6 7">
    <name type="scientific">Flintibacter hominis</name>
    <dbReference type="NCBI Taxonomy" id="2763048"/>
    <lineage>
        <taxon>Bacteria</taxon>
        <taxon>Bacillati</taxon>
        <taxon>Bacillota</taxon>
        <taxon>Clostridia</taxon>
        <taxon>Eubacteriales</taxon>
        <taxon>Flintibacter</taxon>
    </lineage>
</organism>
<keyword evidence="2 4" id="KW-0813">Transport</keyword>
<dbReference type="AlphaFoldDB" id="A0A8J6JA14"/>
<evidence type="ECO:0000256" key="4">
    <source>
        <dbReference type="HAMAP-Rule" id="MF_00271"/>
    </source>
</evidence>
<dbReference type="Proteomes" id="UP000628736">
    <property type="component" value="Unassembled WGS sequence"/>
</dbReference>
<comment type="function">
    <text evidence="4">Produces ATP from ADP in the presence of a proton gradient across the membrane.</text>
</comment>
<evidence type="ECO:0000256" key="5">
    <source>
        <dbReference type="SAM" id="Coils"/>
    </source>
</evidence>
<evidence type="ECO:0000256" key="1">
    <source>
        <dbReference type="ARBA" id="ARBA00005850"/>
    </source>
</evidence>
<evidence type="ECO:0000313" key="6">
    <source>
        <dbReference type="EMBL" id="MBC5722668.1"/>
    </source>
</evidence>
<dbReference type="NCBIfam" id="NF001543">
    <property type="entry name" value="PRK00373.1-2"/>
    <property type="match status" value="1"/>
</dbReference>
<evidence type="ECO:0000313" key="7">
    <source>
        <dbReference type="Proteomes" id="UP000628736"/>
    </source>
</evidence>
<keyword evidence="7" id="KW-1185">Reference proteome</keyword>
<gene>
    <name evidence="4" type="primary">atpD</name>
    <name evidence="6" type="ORF">H8S11_07570</name>
</gene>
<proteinExistence type="inferred from homology"/>
<dbReference type="PANTHER" id="PTHR11671">
    <property type="entry name" value="V-TYPE ATP SYNTHASE SUBUNIT D"/>
    <property type="match status" value="1"/>
</dbReference>
<dbReference type="Pfam" id="PF01813">
    <property type="entry name" value="ATP-synt_D"/>
    <property type="match status" value="1"/>
</dbReference>
<dbReference type="Gene3D" id="1.10.287.3240">
    <property type="match status" value="1"/>
</dbReference>
<dbReference type="GO" id="GO:0046961">
    <property type="term" value="F:proton-transporting ATPase activity, rotational mechanism"/>
    <property type="evidence" value="ECO:0007669"/>
    <property type="project" value="InterPro"/>
</dbReference>
<dbReference type="FunFam" id="1.10.287.3240:FF:000007">
    <property type="entry name" value="V-type ATP synthase subunit D"/>
    <property type="match status" value="1"/>
</dbReference>
<keyword evidence="4" id="KW-0066">ATP synthesis</keyword>
<sequence>MPSTTINPTRMELTRLKGRLKTAQRGHKLLKDKRDELMKQFMDVIRENRSLRRRVEEGLMRAHGSFTVAAALMSPEMLEQSLLYPKQSVELDMTFQNIMSVDVPKYEFRTSSQDPGEIYPYGFAQTSGELDDAVDAMSQVFQDMLKLAEIEKTSQLLAEEIEKTRRRVNALEYVKIPEMQENIKYITMKLDENERANTIRLMKVKDMLLKEAIEDRRAENARAAKVFRASGEAPQEV</sequence>
<dbReference type="HAMAP" id="MF_00271">
    <property type="entry name" value="ATP_synth_D_arch"/>
    <property type="match status" value="1"/>
</dbReference>
<keyword evidence="3 4" id="KW-0406">Ion transport</keyword>
<keyword evidence="5" id="KW-0175">Coiled coil</keyword>
<evidence type="ECO:0000256" key="2">
    <source>
        <dbReference type="ARBA" id="ARBA00022448"/>
    </source>
</evidence>
<dbReference type="RefSeq" id="WP_147570697.1">
    <property type="nucleotide sequence ID" value="NZ_JACOPO010000004.1"/>
</dbReference>
<keyword evidence="4" id="KW-0375">Hydrogen ion transport</keyword>
<reference evidence="6" key="1">
    <citation type="submission" date="2020-08" db="EMBL/GenBank/DDBJ databases">
        <title>Genome public.</title>
        <authorList>
            <person name="Liu C."/>
            <person name="Sun Q."/>
        </authorList>
    </citation>
    <scope>NUCLEOTIDE SEQUENCE</scope>
    <source>
        <strain evidence="6">NSJ-23</strain>
    </source>
</reference>